<dbReference type="GO" id="GO:0043190">
    <property type="term" value="C:ATP-binding cassette (ABC) transporter complex"/>
    <property type="evidence" value="ECO:0007669"/>
    <property type="project" value="InterPro"/>
</dbReference>
<keyword evidence="4" id="KW-1185">Reference proteome</keyword>
<evidence type="ECO:0000313" key="3">
    <source>
        <dbReference type="EMBL" id="MQT13541.1"/>
    </source>
</evidence>
<evidence type="ECO:0000256" key="1">
    <source>
        <dbReference type="SAM" id="SignalP"/>
    </source>
</evidence>
<evidence type="ECO:0000259" key="2">
    <source>
        <dbReference type="Pfam" id="PF04069"/>
    </source>
</evidence>
<dbReference type="Pfam" id="PF04069">
    <property type="entry name" value="OpuAC"/>
    <property type="match status" value="1"/>
</dbReference>
<feature type="domain" description="ABC-type glycine betaine transport system substrate-binding" evidence="2">
    <location>
        <begin position="29"/>
        <end position="302"/>
    </location>
</feature>
<proteinExistence type="predicted"/>
<protein>
    <submittedName>
        <fullName evidence="3">ABC transporter substrate-binding protein</fullName>
    </submittedName>
</protein>
<dbReference type="Gene3D" id="3.40.190.120">
    <property type="entry name" value="Osmoprotection protein (prox), domain 2"/>
    <property type="match status" value="1"/>
</dbReference>
<dbReference type="EMBL" id="VWNA01000001">
    <property type="protein sequence ID" value="MQT13541.1"/>
    <property type="molecule type" value="Genomic_DNA"/>
</dbReference>
<feature type="signal peptide" evidence="1">
    <location>
        <begin position="1"/>
        <end position="26"/>
    </location>
</feature>
<dbReference type="Gene3D" id="3.40.190.10">
    <property type="entry name" value="Periplasmic binding protein-like II"/>
    <property type="match status" value="1"/>
</dbReference>
<dbReference type="RefSeq" id="WP_153482349.1">
    <property type="nucleotide sequence ID" value="NZ_VWNA01000001.1"/>
</dbReference>
<comment type="caution">
    <text evidence="3">The sequence shown here is derived from an EMBL/GenBank/DDBJ whole genome shotgun (WGS) entry which is preliminary data.</text>
</comment>
<sequence>MLKRLAVLATAALVLAAAPLARPALAAGPVVVGSKIDTEGALLGNIIAIALENAGIPVERKIQLGPTKIVRTALISGEIGIYPEYTGNAGFFFNIDSDPAWKNAASAYAKAKQLDAEKNNLVWLKPAPANNTWAIAIRKDVAEANKLATLDDFGKWVSSGGKVKLAGSAEFVESAAALPAFEKAYDFKLSPDQLLVLSGGDTAATIKAAAEQTSGVNAAMAYGTDGALAALGLVVLTDTKGVQAVYEPAPVVRADVLKEYPKIETVLDPIFASLSLETLQSLNAKIAVDGEDPKTVATDYLKSKGFLK</sequence>
<name>A0A6A7Y625_9HYPH</name>
<dbReference type="CDD" id="cd13616">
    <property type="entry name" value="PBP2_OsmF"/>
    <property type="match status" value="1"/>
</dbReference>
<dbReference type="Proteomes" id="UP000332515">
    <property type="component" value="Unassembled WGS sequence"/>
</dbReference>
<feature type="chain" id="PRO_5025674580" evidence="1">
    <location>
        <begin position="27"/>
        <end position="308"/>
    </location>
</feature>
<dbReference type="SUPFAM" id="SSF53850">
    <property type="entry name" value="Periplasmic binding protein-like II"/>
    <property type="match status" value="1"/>
</dbReference>
<dbReference type="InterPro" id="IPR007210">
    <property type="entry name" value="ABC_Gly_betaine_transp_sub-bd"/>
</dbReference>
<reference evidence="3 4" key="1">
    <citation type="submission" date="2019-09" db="EMBL/GenBank/DDBJ databases">
        <title>Segnochrobactrum spirostomi gen. nov., sp. nov., isolated from the ciliate Spirostomum cf. yagiui and description of a novel family, Segnochrobactraceae fam. nov. within the order Rhizobiales of the class Alphaproteobacteria.</title>
        <authorList>
            <person name="Akter S."/>
            <person name="Shazib S.U.A."/>
            <person name="Shin M.K."/>
        </authorList>
    </citation>
    <scope>NUCLEOTIDE SEQUENCE [LARGE SCALE GENOMIC DNA]</scope>
    <source>
        <strain evidence="3 4">Sp-1</strain>
    </source>
</reference>
<gene>
    <name evidence="3" type="ORF">F0357_13020</name>
</gene>
<accession>A0A6A7Y625</accession>
<evidence type="ECO:0000313" key="4">
    <source>
        <dbReference type="Proteomes" id="UP000332515"/>
    </source>
</evidence>
<organism evidence="3 4">
    <name type="scientific">Segnochrobactrum spirostomi</name>
    <dbReference type="NCBI Taxonomy" id="2608987"/>
    <lineage>
        <taxon>Bacteria</taxon>
        <taxon>Pseudomonadati</taxon>
        <taxon>Pseudomonadota</taxon>
        <taxon>Alphaproteobacteria</taxon>
        <taxon>Hyphomicrobiales</taxon>
        <taxon>Segnochrobactraceae</taxon>
        <taxon>Segnochrobactrum</taxon>
    </lineage>
</organism>
<keyword evidence="1" id="KW-0732">Signal</keyword>
<dbReference type="AlphaFoldDB" id="A0A6A7Y625"/>
<dbReference type="GO" id="GO:0022857">
    <property type="term" value="F:transmembrane transporter activity"/>
    <property type="evidence" value="ECO:0007669"/>
    <property type="project" value="InterPro"/>
</dbReference>